<accession>A0A8J3HCS2</accession>
<reference evidence="3" key="1">
    <citation type="journal article" date="2014" name="Int. J. Syst. Evol. Microbiol.">
        <title>Complete genome sequence of Corynebacterium casei LMG S-19264T (=DSM 44701T), isolated from a smear-ripened cheese.</title>
        <authorList>
            <consortium name="US DOE Joint Genome Institute (JGI-PGF)"/>
            <person name="Walter F."/>
            <person name="Albersmeier A."/>
            <person name="Kalinowski J."/>
            <person name="Ruckert C."/>
        </authorList>
    </citation>
    <scope>NUCLEOTIDE SEQUENCE</scope>
    <source>
        <strain evidence="3">CGMCC 1.7081</strain>
    </source>
</reference>
<dbReference type="InterPro" id="IPR002491">
    <property type="entry name" value="ABC_transptr_periplasmic_BD"/>
</dbReference>
<evidence type="ECO:0000259" key="2">
    <source>
        <dbReference type="PROSITE" id="PS50983"/>
    </source>
</evidence>
<gene>
    <name evidence="3" type="ORF">GCM10010961_39710</name>
</gene>
<dbReference type="InterPro" id="IPR050902">
    <property type="entry name" value="ABC_Transporter_SBP"/>
</dbReference>
<sequence>MWGCVRPSDLKPWLAALVLTGAAAFAATAGADPRPQRVVSINLCTDQLALMLADPGQLISVSKLAQDPSSSSMADLARAYPTNGSGAEEVYLLKPDLVLGGTFTSPATVSMLENLGIRVELFAPARSLADVPKRLKQMGKALGQEDKAATMIATFETDLATLSAAPEHRPRAALYYVNSYSVGDHTLAGDILRAGGFDNVAAEAGLRQGGTLALEQLILLDPDVIIEGRDYPGQARAEEVLHHPALHALSGTRVAGTVTDRDWICGTPLVLSAVRNIRDLRLSLEAAQ</sequence>
<dbReference type="PROSITE" id="PS50983">
    <property type="entry name" value="FE_B12_PBP"/>
    <property type="match status" value="1"/>
</dbReference>
<evidence type="ECO:0000313" key="3">
    <source>
        <dbReference type="EMBL" id="GHH02059.1"/>
    </source>
</evidence>
<keyword evidence="4" id="KW-1185">Reference proteome</keyword>
<reference evidence="3" key="2">
    <citation type="submission" date="2020-09" db="EMBL/GenBank/DDBJ databases">
        <authorList>
            <person name="Sun Q."/>
            <person name="Zhou Y."/>
        </authorList>
    </citation>
    <scope>NUCLEOTIDE SEQUENCE</scope>
    <source>
        <strain evidence="3">CGMCC 1.7081</strain>
    </source>
</reference>
<dbReference type="SUPFAM" id="SSF53807">
    <property type="entry name" value="Helical backbone' metal receptor"/>
    <property type="match status" value="1"/>
</dbReference>
<feature type="chain" id="PRO_5035240565" evidence="1">
    <location>
        <begin position="32"/>
        <end position="288"/>
    </location>
</feature>
<protein>
    <submittedName>
        <fullName evidence="3">Cobalamin ABC transporter substrate-binding protein</fullName>
    </submittedName>
</protein>
<evidence type="ECO:0000256" key="1">
    <source>
        <dbReference type="SAM" id="SignalP"/>
    </source>
</evidence>
<keyword evidence="1" id="KW-0732">Signal</keyword>
<dbReference type="PANTHER" id="PTHR30535:SF34">
    <property type="entry name" value="MOLYBDATE-BINDING PROTEIN MOLA"/>
    <property type="match status" value="1"/>
</dbReference>
<dbReference type="GO" id="GO:0071281">
    <property type="term" value="P:cellular response to iron ion"/>
    <property type="evidence" value="ECO:0007669"/>
    <property type="project" value="TreeGrafter"/>
</dbReference>
<dbReference type="EMBL" id="BNAP01000031">
    <property type="protein sequence ID" value="GHH02059.1"/>
    <property type="molecule type" value="Genomic_DNA"/>
</dbReference>
<dbReference type="Proteomes" id="UP000611500">
    <property type="component" value="Unassembled WGS sequence"/>
</dbReference>
<feature type="signal peptide" evidence="1">
    <location>
        <begin position="1"/>
        <end position="31"/>
    </location>
</feature>
<dbReference type="Pfam" id="PF01497">
    <property type="entry name" value="Peripla_BP_2"/>
    <property type="match status" value="1"/>
</dbReference>
<organism evidence="3 4">
    <name type="scientific">Pseudodonghicola xiamenensis</name>
    <dbReference type="NCBI Taxonomy" id="337702"/>
    <lineage>
        <taxon>Bacteria</taxon>
        <taxon>Pseudomonadati</taxon>
        <taxon>Pseudomonadota</taxon>
        <taxon>Alphaproteobacteria</taxon>
        <taxon>Rhodobacterales</taxon>
        <taxon>Paracoccaceae</taxon>
        <taxon>Pseudodonghicola</taxon>
    </lineage>
</organism>
<proteinExistence type="predicted"/>
<comment type="caution">
    <text evidence="3">The sequence shown here is derived from an EMBL/GenBank/DDBJ whole genome shotgun (WGS) entry which is preliminary data.</text>
</comment>
<dbReference type="PANTHER" id="PTHR30535">
    <property type="entry name" value="VITAMIN B12-BINDING PROTEIN"/>
    <property type="match status" value="1"/>
</dbReference>
<dbReference type="AlphaFoldDB" id="A0A8J3HCS2"/>
<feature type="domain" description="Fe/B12 periplasmic-binding" evidence="2">
    <location>
        <begin position="37"/>
        <end position="288"/>
    </location>
</feature>
<name>A0A8J3HCS2_9RHOB</name>
<dbReference type="Gene3D" id="3.40.50.1980">
    <property type="entry name" value="Nitrogenase molybdenum iron protein domain"/>
    <property type="match status" value="2"/>
</dbReference>
<evidence type="ECO:0000313" key="4">
    <source>
        <dbReference type="Proteomes" id="UP000611500"/>
    </source>
</evidence>